<name>A0A6L9GD34_9MICC</name>
<dbReference type="RefSeq" id="WP_161449727.1">
    <property type="nucleotide sequence ID" value="NZ_WYDN01000014.1"/>
</dbReference>
<organism evidence="2 3">
    <name type="scientific">Glutamicibacter soli</name>
    <dbReference type="NCBI Taxonomy" id="453836"/>
    <lineage>
        <taxon>Bacteria</taxon>
        <taxon>Bacillati</taxon>
        <taxon>Actinomycetota</taxon>
        <taxon>Actinomycetes</taxon>
        <taxon>Micrococcales</taxon>
        <taxon>Micrococcaceae</taxon>
        <taxon>Glutamicibacter</taxon>
    </lineage>
</organism>
<comment type="caution">
    <text evidence="2">The sequence shown here is derived from an EMBL/GenBank/DDBJ whole genome shotgun (WGS) entry which is preliminary data.</text>
</comment>
<proteinExistence type="predicted"/>
<evidence type="ECO:0000256" key="1">
    <source>
        <dbReference type="SAM" id="MobiDB-lite"/>
    </source>
</evidence>
<feature type="region of interest" description="Disordered" evidence="1">
    <location>
        <begin position="1"/>
        <end position="24"/>
    </location>
</feature>
<evidence type="ECO:0000313" key="3">
    <source>
        <dbReference type="Proteomes" id="UP000477543"/>
    </source>
</evidence>
<dbReference type="EMBL" id="WYDN01000014">
    <property type="protein sequence ID" value="NAZ17246.1"/>
    <property type="molecule type" value="Genomic_DNA"/>
</dbReference>
<protein>
    <submittedName>
        <fullName evidence="2">Uncharacterized protein</fullName>
    </submittedName>
</protein>
<evidence type="ECO:0000313" key="2">
    <source>
        <dbReference type="EMBL" id="NAZ17246.1"/>
    </source>
</evidence>
<dbReference type="AlphaFoldDB" id="A0A6L9GD34"/>
<gene>
    <name evidence="2" type="ORF">GT020_14390</name>
</gene>
<accession>A0A6L9GD34</accession>
<dbReference type="Proteomes" id="UP000477543">
    <property type="component" value="Unassembled WGS sequence"/>
</dbReference>
<sequence>MNSPINSQRPAGLQAGGLPALMDRCGWQPESERTRPHLGFESNTAATTTAGAEIKDFGTGC</sequence>
<reference evidence="2 3" key="1">
    <citation type="submission" date="2020-01" db="EMBL/GenBank/DDBJ databases">
        <title>Glutamicibacter soli M275.</title>
        <authorList>
            <person name="Meng X."/>
        </authorList>
    </citation>
    <scope>NUCLEOTIDE SEQUENCE [LARGE SCALE GENOMIC DNA]</scope>
    <source>
        <strain evidence="2 3">M275</strain>
    </source>
</reference>